<dbReference type="OMA" id="WPASING"/>
<gene>
    <name evidence="2" type="ORF">Pmar_PMAR014512</name>
</gene>
<keyword evidence="3" id="KW-1185">Reference proteome</keyword>
<sequence>MGRLDWGTSTFRCGVPSKFRIRPFSPTEADEPGTPLALEVSFSRAPVAFYSVQTSVGFSQYGLISPQEAYYVLSPKQTLASFGGANITIRGTNFVTGLPEGFALCRFGTIEVLAHVTNSTSLWCLAPSLAEVDPIATAPADVFVQLSFYLGYSYSPIRATFSYVGDFVVEALLPDMAMSAGGTSILITGSRFADSPGLGCKFGNGTVPANFISSRMMQCTTPPLVVGVHPLLLTLDGTHYVPTGKNITVLPPPTLESLHPTRGYFSGGTEVLIDGTNLLNTIELQCRFGQAALPAKDWLNTERVECVVPHCDDAMGGDPRGDACEGTVQVMLSFDGKDYFGNLTYEYARRQRVLDVLPFPAWRWDESTNVTLVGSGLSWPVYCRWLDLTITQALEVGTYTDPAVPAADSYAICIAPLLPQQRRLTNGIEIDSLLGSGTTSPCKEASSFTVVTSEYDAAGQEPEIVVASYLSRDALRCKPLKPPISHFEGTGVGEVKVEVGLTPEAYSDSNKTVLTINRPHIAEISHSSGPFLGGNLITLHGTGFQYVNGSGDAEEVHSLYVIIGDTPVRAEAALVNDTMVTDRLFTGRLELGGTEPEILKEYAYVDVPIGMYYRPEVHQDGVPRACPVGHFCKGGFATPCAAGYYQNLTGNWTCEICPIGAQCGVSAARAPERCPQGYVCWDKEGNDQEIALCSAGLVCMETPATARTVEIQGVRRRRLSEHRRLVELPVSVETIDCPEGFYCPPGIVGMRTADGDIIISDNIPACSIPGILCMGGSTVPLALEASSTAGFSCSTTRSVGGYPQPCPSGTYQPSAGSSLCSTCTAGTICAFEGSAFPSLCPAGRVCAYAGRSQPSYMCPAGSYCLPGVLTLNTLAGIDALYLPVICGNGTYCMPGTTTGVVDDLDPTAPRKCVEGYFCRANETTYRGQGECPVGHYCVRASLEPVLAPKGYFVDYTGAYTPSKCKPGTYQDEIGQVSCKACPDGHECTLDGEDREEVIYIEYLACKVLQCEPNRYIEYLGASGMQTGNIQIDW</sequence>
<dbReference type="Pfam" id="PF01833">
    <property type="entry name" value="TIG"/>
    <property type="match status" value="4"/>
</dbReference>
<evidence type="ECO:0000313" key="2">
    <source>
        <dbReference type="EMBL" id="EER11212.1"/>
    </source>
</evidence>
<dbReference type="InParanoid" id="C5KWA1"/>
<dbReference type="EMBL" id="GG676994">
    <property type="protein sequence ID" value="EER11212.1"/>
    <property type="molecule type" value="Genomic_DNA"/>
</dbReference>
<protein>
    <recommendedName>
        <fullName evidence="1">IPT/TIG domain-containing protein</fullName>
    </recommendedName>
</protein>
<dbReference type="Gene3D" id="2.60.40.10">
    <property type="entry name" value="Immunoglobulins"/>
    <property type="match status" value="4"/>
</dbReference>
<dbReference type="SMART" id="SM01411">
    <property type="entry name" value="Ephrin_rec_like"/>
    <property type="match status" value="3"/>
</dbReference>
<dbReference type="GeneID" id="9056908"/>
<organism evidence="3">
    <name type="scientific">Perkinsus marinus (strain ATCC 50983 / TXsc)</name>
    <dbReference type="NCBI Taxonomy" id="423536"/>
    <lineage>
        <taxon>Eukaryota</taxon>
        <taxon>Sar</taxon>
        <taxon>Alveolata</taxon>
        <taxon>Perkinsozoa</taxon>
        <taxon>Perkinsea</taxon>
        <taxon>Perkinsida</taxon>
        <taxon>Perkinsidae</taxon>
        <taxon>Perkinsus</taxon>
    </lineage>
</organism>
<dbReference type="Proteomes" id="UP000007800">
    <property type="component" value="Unassembled WGS sequence"/>
</dbReference>
<dbReference type="RefSeq" id="XP_002779417.1">
    <property type="nucleotide sequence ID" value="XM_002779371.1"/>
</dbReference>
<evidence type="ECO:0000259" key="1">
    <source>
        <dbReference type="SMART" id="SM00429"/>
    </source>
</evidence>
<evidence type="ECO:0000313" key="3">
    <source>
        <dbReference type="Proteomes" id="UP000007800"/>
    </source>
</evidence>
<dbReference type="CDD" id="cd00102">
    <property type="entry name" value="IPT"/>
    <property type="match status" value="1"/>
</dbReference>
<dbReference type="CDD" id="cd00603">
    <property type="entry name" value="IPT_PCSR"/>
    <property type="match status" value="1"/>
</dbReference>
<dbReference type="SUPFAM" id="SSF81296">
    <property type="entry name" value="E set domains"/>
    <property type="match status" value="3"/>
</dbReference>
<dbReference type="OrthoDB" id="428647at2759"/>
<dbReference type="PANTHER" id="PTHR46104">
    <property type="entry name" value="GENE 9195-RELATED-RELATED"/>
    <property type="match status" value="1"/>
</dbReference>
<dbReference type="Gene3D" id="2.10.50.10">
    <property type="entry name" value="Tumor Necrosis Factor Receptor, subunit A, domain 2"/>
    <property type="match status" value="3"/>
</dbReference>
<reference evidence="2 3" key="1">
    <citation type="submission" date="2008-07" db="EMBL/GenBank/DDBJ databases">
        <authorList>
            <person name="El-Sayed N."/>
            <person name="Caler E."/>
            <person name="Inman J."/>
            <person name="Amedeo P."/>
            <person name="Hass B."/>
            <person name="Wortman J."/>
        </authorList>
    </citation>
    <scope>NUCLEOTIDE SEQUENCE [LARGE SCALE GENOMIC DNA]</scope>
    <source>
        <strain evidence="3">ATCC 50983 / TXsc</strain>
    </source>
</reference>
<dbReference type="InterPro" id="IPR002909">
    <property type="entry name" value="IPT_dom"/>
</dbReference>
<proteinExistence type="predicted"/>
<dbReference type="PANTHER" id="PTHR46104:SF1">
    <property type="entry name" value="GENE 9195-RELATED"/>
    <property type="match status" value="1"/>
</dbReference>
<dbReference type="InterPro" id="IPR013783">
    <property type="entry name" value="Ig-like_fold"/>
</dbReference>
<dbReference type="InterPro" id="IPR014756">
    <property type="entry name" value="Ig_E-set"/>
</dbReference>
<accession>C5KWA1</accession>
<name>C5KWA1_PERM5</name>
<dbReference type="InterPro" id="IPR011641">
    <property type="entry name" value="Tyr-kin_ephrin_A/B_rcpt-like"/>
</dbReference>
<dbReference type="SUPFAM" id="SSF57184">
    <property type="entry name" value="Growth factor receptor domain"/>
    <property type="match status" value="1"/>
</dbReference>
<feature type="domain" description="IPT/TIG" evidence="1">
    <location>
        <begin position="166"/>
        <end position="251"/>
    </location>
</feature>
<dbReference type="AlphaFoldDB" id="C5KWA1"/>
<feature type="domain" description="IPT/TIG" evidence="1">
    <location>
        <begin position="252"/>
        <end position="348"/>
    </location>
</feature>
<dbReference type="SMART" id="SM00429">
    <property type="entry name" value="IPT"/>
    <property type="match status" value="2"/>
</dbReference>
<dbReference type="Pfam" id="PF07699">
    <property type="entry name" value="Ephrin_rec_like"/>
    <property type="match status" value="1"/>
</dbReference>
<dbReference type="InterPro" id="IPR009030">
    <property type="entry name" value="Growth_fac_rcpt_cys_sf"/>
</dbReference>